<dbReference type="EMBL" id="CP109491">
    <property type="protein sequence ID" value="WUX35135.1"/>
    <property type="molecule type" value="Genomic_DNA"/>
</dbReference>
<keyword evidence="3 4" id="KW-0378">Hydrolase</keyword>
<dbReference type="NCBIfam" id="TIGR01230">
    <property type="entry name" value="agmatinase"/>
    <property type="match status" value="1"/>
</dbReference>
<evidence type="ECO:0000256" key="4">
    <source>
        <dbReference type="RuleBase" id="RU003684"/>
    </source>
</evidence>
<dbReference type="Pfam" id="PF00491">
    <property type="entry name" value="Arginase"/>
    <property type="match status" value="1"/>
</dbReference>
<accession>A0ABZ1Z8T3</accession>
<dbReference type="CDD" id="cd11592">
    <property type="entry name" value="Agmatinase_PAH"/>
    <property type="match status" value="1"/>
</dbReference>
<gene>
    <name evidence="5" type="primary">speB</name>
    <name evidence="5" type="ORF">OG367_02340</name>
</gene>
<dbReference type="RefSeq" id="WP_097964397.1">
    <property type="nucleotide sequence ID" value="NZ_CP080029.1"/>
</dbReference>
<reference evidence="5" key="1">
    <citation type="submission" date="2022-10" db="EMBL/GenBank/DDBJ databases">
        <title>The complete genomes of actinobacterial strains from the NBC collection.</title>
        <authorList>
            <person name="Joergensen T.S."/>
            <person name="Alvarez Arevalo M."/>
            <person name="Sterndorff E.B."/>
            <person name="Faurdal D."/>
            <person name="Vuksanovic O."/>
            <person name="Mourched A.-S."/>
            <person name="Charusanti P."/>
            <person name="Shaw S."/>
            <person name="Blin K."/>
            <person name="Weber T."/>
        </authorList>
    </citation>
    <scope>NUCLEOTIDE SEQUENCE</scope>
    <source>
        <strain evidence="5">NBC_01436</strain>
    </source>
</reference>
<evidence type="ECO:0000256" key="2">
    <source>
        <dbReference type="ARBA" id="ARBA00022723"/>
    </source>
</evidence>
<dbReference type="PRINTS" id="PR00116">
    <property type="entry name" value="ARGINASE"/>
</dbReference>
<comment type="similarity">
    <text evidence="1">Belongs to the arginase family. Agmatinase subfamily.</text>
</comment>
<dbReference type="GO" id="GO:0008783">
    <property type="term" value="F:agmatinase activity"/>
    <property type="evidence" value="ECO:0007669"/>
    <property type="project" value="UniProtKB-EC"/>
</dbReference>
<dbReference type="EC" id="3.5.3.11" evidence="5"/>
<dbReference type="Proteomes" id="UP001431926">
    <property type="component" value="Chromosome"/>
</dbReference>
<proteinExistence type="inferred from homology"/>
<dbReference type="Gene3D" id="3.40.800.10">
    <property type="entry name" value="Ureohydrolase domain"/>
    <property type="match status" value="1"/>
</dbReference>
<evidence type="ECO:0000256" key="1">
    <source>
        <dbReference type="ARBA" id="ARBA00009227"/>
    </source>
</evidence>
<dbReference type="PANTHER" id="PTHR11358:SF26">
    <property type="entry name" value="GUANIDINO ACID HYDROLASE, MITOCHONDRIAL"/>
    <property type="match status" value="1"/>
</dbReference>
<name>A0ABZ1Z8T3_STRAQ</name>
<dbReference type="InterPro" id="IPR005925">
    <property type="entry name" value="Agmatinase-rel"/>
</dbReference>
<dbReference type="SUPFAM" id="SSF52768">
    <property type="entry name" value="Arginase/deacetylase"/>
    <property type="match status" value="1"/>
</dbReference>
<dbReference type="InterPro" id="IPR023696">
    <property type="entry name" value="Ureohydrolase_dom_sf"/>
</dbReference>
<dbReference type="PROSITE" id="PS51409">
    <property type="entry name" value="ARGINASE_2"/>
    <property type="match status" value="1"/>
</dbReference>
<evidence type="ECO:0000313" key="6">
    <source>
        <dbReference type="Proteomes" id="UP001431926"/>
    </source>
</evidence>
<dbReference type="PANTHER" id="PTHR11358">
    <property type="entry name" value="ARGINASE/AGMATINASE"/>
    <property type="match status" value="1"/>
</dbReference>
<dbReference type="PIRSF" id="PIRSF036979">
    <property type="entry name" value="Arginase"/>
    <property type="match status" value="1"/>
</dbReference>
<keyword evidence="2" id="KW-0479">Metal-binding</keyword>
<evidence type="ECO:0000313" key="5">
    <source>
        <dbReference type="EMBL" id="WUX35135.1"/>
    </source>
</evidence>
<keyword evidence="6" id="KW-1185">Reference proteome</keyword>
<sequence>MNPFAEPDVPIAAFAGIPTYARLPHSRDLAGVDVAVVGVPFDGTVTYRSGGRLGPRAVRTASGIVGGYNPAQAVAPFKELRCVDYGDVPVVPGNTERSHAAIERTVRRVLDAGATPLLFGGDHSCTLAHLRAFREAGPVAVIDLDAHTDCADEYFGERYSHGSWLRRAIEEGLVDPSVSVQIGLRGSVDGPETYASARDELGLEYVTTDDVRGRIAETAALVRERVGDRPVFLSLDLDVVDPAFAPGTGTPEPGGLMSYETISLLRQLGPLDFVGFDIMELVPAYDAGEITAVLAGNLGFELLCLLARRRRAASDGAAGAVASAAVPGPAL</sequence>
<dbReference type="InterPro" id="IPR006035">
    <property type="entry name" value="Ureohydrolase"/>
</dbReference>
<dbReference type="PROSITE" id="PS01053">
    <property type="entry name" value="ARGINASE_1"/>
    <property type="match status" value="1"/>
</dbReference>
<protein>
    <submittedName>
        <fullName evidence="5">Agmatinase</fullName>
        <ecNumber evidence="5">3.5.3.11</ecNumber>
    </submittedName>
</protein>
<dbReference type="InterPro" id="IPR020855">
    <property type="entry name" value="Ureohydrolase_Mn_BS"/>
</dbReference>
<organism evidence="5 6">
    <name type="scientific">Streptomyces anulatus</name>
    <name type="common">Streptomyces chrysomallus</name>
    <dbReference type="NCBI Taxonomy" id="1892"/>
    <lineage>
        <taxon>Bacteria</taxon>
        <taxon>Bacillati</taxon>
        <taxon>Actinomycetota</taxon>
        <taxon>Actinomycetes</taxon>
        <taxon>Kitasatosporales</taxon>
        <taxon>Streptomycetaceae</taxon>
        <taxon>Streptomyces</taxon>
    </lineage>
</organism>
<evidence type="ECO:0000256" key="3">
    <source>
        <dbReference type="ARBA" id="ARBA00022801"/>
    </source>
</evidence>